<dbReference type="KEGG" id="hhb:Hhub_2263"/>
<dbReference type="STRING" id="1407499.HHUB_2263"/>
<gene>
    <name evidence="1" type="ORF">HHUB_2263</name>
</gene>
<evidence type="ECO:0000313" key="2">
    <source>
        <dbReference type="Proteomes" id="UP000066737"/>
    </source>
</evidence>
<dbReference type="SUPFAM" id="SSF53649">
    <property type="entry name" value="Alkaline phosphatase-like"/>
    <property type="match status" value="1"/>
</dbReference>
<dbReference type="EMBL" id="LN831302">
    <property type="protein sequence ID" value="CQH55648.1"/>
    <property type="molecule type" value="Genomic_DNA"/>
</dbReference>
<protein>
    <submittedName>
        <fullName evidence="1">AlkP-core domain protein</fullName>
    </submittedName>
</protein>
<sequence>MIEKLSYAYDEIRENYDDSFWWRHRLANHVLGPFHTNLYPTKRGSIRLMEEDWDNLIVLDGCRADLFEEVADLNRFDEYNRVTSLGSKTPEWARENFAGRELGDTVYLSSNGWVSQVVDDTFHEMVEVWDEVDNVVTPEEMTSRALDAAERHPDKRLLVHYLQPHRPFLGADSPFDAATKRNPWKALARGEATREEIWSLYADNLRLVLEELETLLKHIPGRTVVTSDHGNALGERAPVLPMRVYGHPGGVRIPSLVDVPWAVIEGNERKSIVDAGVTATDHPEGSSVDENLEALGYRA</sequence>
<reference evidence="2" key="1">
    <citation type="journal article" date="2016" name="Environ. Microbiol.">
        <title>The complete genome of a viable archaeum isolated from 123-million-year-old rock salt.</title>
        <authorList>
            <person name="Jaakkola S.T."/>
            <person name="Pfeiffer F."/>
            <person name="Ravantti J.J."/>
            <person name="Guo Q."/>
            <person name="Liu Y."/>
            <person name="Chen X."/>
            <person name="Ma H."/>
            <person name="Yang C."/>
            <person name="Oksanen H.M."/>
            <person name="Bamford D.H."/>
        </authorList>
    </citation>
    <scope>NUCLEOTIDE SEQUENCE</scope>
    <source>
        <strain evidence="2">JI20-1</strain>
    </source>
</reference>
<dbReference type="AlphaFoldDB" id="A0A0U5H007"/>
<accession>A0A0U5H007</accession>
<dbReference type="InterPro" id="IPR017850">
    <property type="entry name" value="Alkaline_phosphatase_core_sf"/>
</dbReference>
<name>A0A0U5H007_9EURY</name>
<organism evidence="1 2">
    <name type="scientific">Halobacterium hubeiense</name>
    <dbReference type="NCBI Taxonomy" id="1407499"/>
    <lineage>
        <taxon>Archaea</taxon>
        <taxon>Methanobacteriati</taxon>
        <taxon>Methanobacteriota</taxon>
        <taxon>Stenosarchaea group</taxon>
        <taxon>Halobacteria</taxon>
        <taxon>Halobacteriales</taxon>
        <taxon>Halobacteriaceae</taxon>
        <taxon>Halobacterium</taxon>
    </lineage>
</organism>
<dbReference type="Proteomes" id="UP000066737">
    <property type="component" value="Chromosome I"/>
</dbReference>
<keyword evidence="2" id="KW-1185">Reference proteome</keyword>
<dbReference type="Gene3D" id="3.40.720.10">
    <property type="entry name" value="Alkaline Phosphatase, subunit A"/>
    <property type="match status" value="1"/>
</dbReference>
<evidence type="ECO:0000313" key="1">
    <source>
        <dbReference type="EMBL" id="CQH55648.1"/>
    </source>
</evidence>
<proteinExistence type="predicted"/>